<dbReference type="InterPro" id="IPR011011">
    <property type="entry name" value="Znf_FYVE_PHD"/>
</dbReference>
<dbReference type="Gene3D" id="3.30.40.10">
    <property type="entry name" value="Zinc/RING finger domain, C3HC4 (zinc finger)"/>
    <property type="match status" value="1"/>
</dbReference>
<dbReference type="AlphaFoldDB" id="A0A7R8CBD0"/>
<dbReference type="InterPro" id="IPR019786">
    <property type="entry name" value="Zinc_finger_PHD-type_CS"/>
</dbReference>
<feature type="binding site" evidence="9">
    <location>
        <position position="240"/>
    </location>
    <ligand>
        <name>Zn(2+)</name>
        <dbReference type="ChEBI" id="CHEBI:29105"/>
        <label>2</label>
    </ligand>
</feature>
<evidence type="ECO:0000313" key="12">
    <source>
        <dbReference type="EMBL" id="CAF2759178.1"/>
    </source>
</evidence>
<evidence type="ECO:0000256" key="10">
    <source>
        <dbReference type="RuleBase" id="RU361213"/>
    </source>
</evidence>
<evidence type="ECO:0000256" key="1">
    <source>
        <dbReference type="ARBA" id="ARBA00004123"/>
    </source>
</evidence>
<organism evidence="12 13">
    <name type="scientific">Lepeophtheirus salmonis</name>
    <name type="common">Salmon louse</name>
    <name type="synonym">Caligus salmonis</name>
    <dbReference type="NCBI Taxonomy" id="72036"/>
    <lineage>
        <taxon>Eukaryota</taxon>
        <taxon>Metazoa</taxon>
        <taxon>Ecdysozoa</taxon>
        <taxon>Arthropoda</taxon>
        <taxon>Crustacea</taxon>
        <taxon>Multicrustacea</taxon>
        <taxon>Hexanauplia</taxon>
        <taxon>Copepoda</taxon>
        <taxon>Siphonostomatoida</taxon>
        <taxon>Caligidae</taxon>
        <taxon>Lepeophtheirus</taxon>
    </lineage>
</organism>
<dbReference type="Pfam" id="PF12998">
    <property type="entry name" value="ING"/>
    <property type="match status" value="1"/>
</dbReference>
<dbReference type="InterPro" id="IPR001965">
    <property type="entry name" value="Znf_PHD"/>
</dbReference>
<keyword evidence="6 10" id="KW-0156">Chromatin regulator</keyword>
<comment type="domain">
    <text evidence="10">The PHD-type zinc finger mediates the binding to H3K4me3.</text>
</comment>
<dbReference type="GO" id="GO:0005634">
    <property type="term" value="C:nucleus"/>
    <property type="evidence" value="ECO:0007669"/>
    <property type="project" value="UniProtKB-SubCell"/>
</dbReference>
<proteinExistence type="inferred from homology"/>
<keyword evidence="7 10" id="KW-0539">Nucleus</keyword>
<comment type="subcellular location">
    <subcellularLocation>
        <location evidence="1 10">Nucleus</location>
    </subcellularLocation>
</comment>
<dbReference type="PROSITE" id="PS01359">
    <property type="entry name" value="ZF_PHD_1"/>
    <property type="match status" value="1"/>
</dbReference>
<feature type="binding site" evidence="9">
    <location>
        <position position="199"/>
    </location>
    <ligand>
        <name>Zn(2+)</name>
        <dbReference type="ChEBI" id="CHEBI:29105"/>
        <label>1</label>
    </ligand>
</feature>
<evidence type="ECO:0000256" key="9">
    <source>
        <dbReference type="PIRSR" id="PIRSR628651-51"/>
    </source>
</evidence>
<dbReference type="FunFam" id="3.30.40.10:FF:000016">
    <property type="entry name" value="Inhibitor of growth protein"/>
    <property type="match status" value="1"/>
</dbReference>
<feature type="binding site" evidence="9">
    <location>
        <position position="221"/>
    </location>
    <ligand>
        <name>Zn(2+)</name>
        <dbReference type="ChEBI" id="CHEBI:29105"/>
        <label>1</label>
    </ligand>
</feature>
<dbReference type="PROSITE" id="PS50016">
    <property type="entry name" value="ZF_PHD_2"/>
    <property type="match status" value="1"/>
</dbReference>
<dbReference type="InterPro" id="IPR028651">
    <property type="entry name" value="ING_fam"/>
</dbReference>
<dbReference type="GO" id="GO:0008270">
    <property type="term" value="F:zinc ion binding"/>
    <property type="evidence" value="ECO:0007669"/>
    <property type="project" value="UniProtKB-KW"/>
</dbReference>
<dbReference type="GO" id="GO:0006355">
    <property type="term" value="P:regulation of DNA-templated transcription"/>
    <property type="evidence" value="ECO:0007669"/>
    <property type="project" value="TreeGrafter"/>
</dbReference>
<feature type="compositionally biased region" description="Basic and acidic residues" evidence="11">
    <location>
        <begin position="147"/>
        <end position="156"/>
    </location>
</feature>
<dbReference type="InterPro" id="IPR019787">
    <property type="entry name" value="Znf_PHD-finger"/>
</dbReference>
<evidence type="ECO:0000256" key="11">
    <source>
        <dbReference type="SAM" id="MobiDB-lite"/>
    </source>
</evidence>
<accession>A0A7R8CBD0</accession>
<dbReference type="InterPro" id="IPR024610">
    <property type="entry name" value="ING_N_histone-binding"/>
</dbReference>
<reference evidence="12" key="1">
    <citation type="submission" date="2021-02" db="EMBL/GenBank/DDBJ databases">
        <authorList>
            <person name="Bekaert M."/>
        </authorList>
    </citation>
    <scope>NUCLEOTIDE SEQUENCE</scope>
    <source>
        <strain evidence="12">IoA-00</strain>
    </source>
</reference>
<feature type="site" description="Histone H3K4me3 binding" evidence="8">
    <location>
        <position position="196"/>
    </location>
</feature>
<feature type="site" description="Histone H3K4me3 binding" evidence="8">
    <location>
        <position position="219"/>
    </location>
</feature>
<evidence type="ECO:0000256" key="5">
    <source>
        <dbReference type="ARBA" id="ARBA00022833"/>
    </source>
</evidence>
<dbReference type="PANTHER" id="PTHR10333:SF42">
    <property type="entry name" value="INHIBITOR OF GROWTH PROTEIN 5"/>
    <property type="match status" value="1"/>
</dbReference>
<protein>
    <recommendedName>
        <fullName evidence="10">Inhibitor of growth protein</fullName>
    </recommendedName>
</protein>
<dbReference type="InterPro" id="IPR013083">
    <property type="entry name" value="Znf_RING/FYVE/PHD"/>
</dbReference>
<feature type="compositionally biased region" description="Basic residues" evidence="11">
    <location>
        <begin position="135"/>
        <end position="146"/>
    </location>
</feature>
<dbReference type="SMART" id="SM01408">
    <property type="entry name" value="ING"/>
    <property type="match status" value="1"/>
</dbReference>
<evidence type="ECO:0000256" key="4">
    <source>
        <dbReference type="ARBA" id="ARBA00022771"/>
    </source>
</evidence>
<dbReference type="CDD" id="cd16859">
    <property type="entry name" value="ING_ING4_5"/>
    <property type="match status" value="1"/>
</dbReference>
<dbReference type="EMBL" id="HG994580">
    <property type="protein sequence ID" value="CAF2759178.1"/>
    <property type="molecule type" value="Genomic_DNA"/>
</dbReference>
<feature type="region of interest" description="Disordered" evidence="11">
    <location>
        <begin position="112"/>
        <end position="177"/>
    </location>
</feature>
<feature type="site" description="Histone H3K4me3 binding" evidence="8">
    <location>
        <position position="207"/>
    </location>
</feature>
<name>A0A7R8CBD0_LEPSM</name>
<dbReference type="GO" id="GO:0006325">
    <property type="term" value="P:chromatin organization"/>
    <property type="evidence" value="ECO:0007669"/>
    <property type="project" value="UniProtKB-KW"/>
</dbReference>
<comment type="subunit">
    <text evidence="10">Component of an histone acetyltransferase complex. Interacts with H3K4me3 and to a lesser extent with H3K4me2.</text>
</comment>
<feature type="binding site" evidence="9">
    <location>
        <position position="215"/>
    </location>
    <ligand>
        <name>Zn(2+)</name>
        <dbReference type="ChEBI" id="CHEBI:29105"/>
        <label>2</label>
    </ligand>
</feature>
<dbReference type="SMART" id="SM00249">
    <property type="entry name" value="PHD"/>
    <property type="match status" value="1"/>
</dbReference>
<feature type="binding site" evidence="9">
    <location>
        <position position="197"/>
    </location>
    <ligand>
        <name>Zn(2+)</name>
        <dbReference type="ChEBI" id="CHEBI:29105"/>
        <label>1</label>
    </ligand>
</feature>
<feature type="binding site" evidence="9">
    <location>
        <position position="237"/>
    </location>
    <ligand>
        <name>Zn(2+)</name>
        <dbReference type="ChEBI" id="CHEBI:29105"/>
        <label>2</label>
    </ligand>
</feature>
<keyword evidence="5 9" id="KW-0862">Zinc</keyword>
<keyword evidence="13" id="KW-1185">Reference proteome</keyword>
<gene>
    <name evidence="12" type="ORF">LSAA_1057</name>
</gene>
<dbReference type="SUPFAM" id="SSF57903">
    <property type="entry name" value="FYVE/PHD zinc finger"/>
    <property type="match status" value="1"/>
</dbReference>
<evidence type="ECO:0000256" key="6">
    <source>
        <dbReference type="ARBA" id="ARBA00022853"/>
    </source>
</evidence>
<evidence type="ECO:0000313" key="13">
    <source>
        <dbReference type="Proteomes" id="UP000675881"/>
    </source>
</evidence>
<keyword evidence="3 9" id="KW-0479">Metal-binding</keyword>
<evidence type="ECO:0000256" key="3">
    <source>
        <dbReference type="ARBA" id="ARBA00022723"/>
    </source>
</evidence>
<comment type="function">
    <text evidence="10">Component of an histone acetyltransferase complex.</text>
</comment>
<dbReference type="Gene3D" id="6.10.140.1740">
    <property type="match status" value="1"/>
</dbReference>
<evidence type="ECO:0000256" key="7">
    <source>
        <dbReference type="ARBA" id="ARBA00023242"/>
    </source>
</evidence>
<feature type="compositionally biased region" description="Acidic residues" evidence="11">
    <location>
        <begin position="120"/>
        <end position="130"/>
    </location>
</feature>
<feature type="binding site" evidence="9">
    <location>
        <position position="210"/>
    </location>
    <ligand>
        <name>Zn(2+)</name>
        <dbReference type="ChEBI" id="CHEBI:29105"/>
        <label>2</label>
    </ligand>
</feature>
<dbReference type="OrthoDB" id="5411773at2759"/>
<sequence length="276" mass="32395">MFSNLYLEHYLESLETLPEELKRNFTLMYELDVKNKSILDNLDAASDEYLRKVRELSPERRKIEMEKIQHMFKKSKEHGDEKVKIAIKTYELVDKHIRRLDSDLAKFESEIKEKGRLSQSEDEEDEEELDDKPLHKNSKLNKKNNKRNKESKEDLKKKKSKNPNLVPKKDDSLLSDISKGPQEVLDMPVDPNEPTYCTCHQVSYGEMIGCDNVDCPIEWFHFGCMGLNTKPKGRWYCPLCSHMFKKKNSVANLKLNRLPWLGINKEDESSKFILLV</sequence>
<dbReference type="PANTHER" id="PTHR10333">
    <property type="entry name" value="INHIBITOR OF GROWTH PROTEIN"/>
    <property type="match status" value="1"/>
</dbReference>
<feature type="binding site" evidence="9">
    <location>
        <position position="224"/>
    </location>
    <ligand>
        <name>Zn(2+)</name>
        <dbReference type="ChEBI" id="CHEBI:29105"/>
        <label>1</label>
    </ligand>
</feature>
<keyword evidence="4 10" id="KW-0863">Zinc-finger</keyword>
<feature type="site" description="Histone H3K4me3 binding" evidence="8">
    <location>
        <position position="211"/>
    </location>
</feature>
<evidence type="ECO:0000256" key="2">
    <source>
        <dbReference type="ARBA" id="ARBA00010210"/>
    </source>
</evidence>
<dbReference type="CDD" id="cd15586">
    <property type="entry name" value="PHD_ING4_5"/>
    <property type="match status" value="1"/>
</dbReference>
<dbReference type="Proteomes" id="UP000675881">
    <property type="component" value="Chromosome 1"/>
</dbReference>
<evidence type="ECO:0000256" key="8">
    <source>
        <dbReference type="PIRSR" id="PIRSR628651-50"/>
    </source>
</evidence>
<comment type="similarity">
    <text evidence="2 10">Belongs to the ING family.</text>
</comment>